<dbReference type="PANTHER" id="PTHR11142">
    <property type="entry name" value="PSEUDOURIDYLATE SYNTHASE"/>
    <property type="match status" value="1"/>
</dbReference>
<dbReference type="NCBIfam" id="TIGR00071">
    <property type="entry name" value="hisT_truA"/>
    <property type="match status" value="1"/>
</dbReference>
<name>A0A9D1NS52_9FIRM</name>
<organism evidence="9 10">
    <name type="scientific">Candidatus Faeciplasma avium</name>
    <dbReference type="NCBI Taxonomy" id="2840798"/>
    <lineage>
        <taxon>Bacteria</taxon>
        <taxon>Bacillati</taxon>
        <taxon>Bacillota</taxon>
        <taxon>Clostridia</taxon>
        <taxon>Eubacteriales</taxon>
        <taxon>Oscillospiraceae</taxon>
        <taxon>Oscillospiraceae incertae sedis</taxon>
        <taxon>Candidatus Faeciplasma</taxon>
    </lineage>
</organism>
<keyword evidence="3 4" id="KW-0413">Isomerase</keyword>
<dbReference type="GO" id="GO:0031119">
    <property type="term" value="P:tRNA pseudouridine synthesis"/>
    <property type="evidence" value="ECO:0007669"/>
    <property type="project" value="UniProtKB-UniRule"/>
</dbReference>
<comment type="caution">
    <text evidence="4">Lacks conserved residue(s) required for the propagation of feature annotation.</text>
</comment>
<dbReference type="InterPro" id="IPR020094">
    <property type="entry name" value="TruA/RsuA/RluB/E/F_N"/>
</dbReference>
<comment type="catalytic activity">
    <reaction evidence="4 7">
        <text>uridine(38/39/40) in tRNA = pseudouridine(38/39/40) in tRNA</text>
        <dbReference type="Rhea" id="RHEA:22376"/>
        <dbReference type="Rhea" id="RHEA-COMP:10085"/>
        <dbReference type="Rhea" id="RHEA-COMP:10087"/>
        <dbReference type="ChEBI" id="CHEBI:65314"/>
        <dbReference type="ChEBI" id="CHEBI:65315"/>
        <dbReference type="EC" id="5.4.99.12"/>
    </reaction>
</comment>
<evidence type="ECO:0000256" key="3">
    <source>
        <dbReference type="ARBA" id="ARBA00023235"/>
    </source>
</evidence>
<dbReference type="Gene3D" id="3.30.70.580">
    <property type="entry name" value="Pseudouridine synthase I, catalytic domain, N-terminal subdomain"/>
    <property type="match status" value="1"/>
</dbReference>
<dbReference type="PANTHER" id="PTHR11142:SF0">
    <property type="entry name" value="TRNA PSEUDOURIDINE SYNTHASE-LIKE 1"/>
    <property type="match status" value="1"/>
</dbReference>
<dbReference type="CDD" id="cd02570">
    <property type="entry name" value="PseudoU_synth_EcTruA"/>
    <property type="match status" value="1"/>
</dbReference>
<evidence type="ECO:0000256" key="4">
    <source>
        <dbReference type="HAMAP-Rule" id="MF_00171"/>
    </source>
</evidence>
<comment type="caution">
    <text evidence="9">The sequence shown here is derived from an EMBL/GenBank/DDBJ whole genome shotgun (WGS) entry which is preliminary data.</text>
</comment>
<dbReference type="Pfam" id="PF01416">
    <property type="entry name" value="PseudoU_synth_1"/>
    <property type="match status" value="1"/>
</dbReference>
<dbReference type="GO" id="GO:0160147">
    <property type="term" value="F:tRNA pseudouridine(38-40) synthase activity"/>
    <property type="evidence" value="ECO:0007669"/>
    <property type="project" value="UniProtKB-EC"/>
</dbReference>
<dbReference type="Gene3D" id="3.30.70.660">
    <property type="entry name" value="Pseudouridine synthase I, catalytic domain, C-terminal subdomain"/>
    <property type="match status" value="1"/>
</dbReference>
<accession>A0A9D1NS52</accession>
<sequence length="251" mass="28461">MNGSQEVNFMVEMSFCGTRYHGFQKQKNGIATIQQTVEEGIFRLLGERAEINGCSRTDAGVHANSFIFSVSLKSPINERGLIFGLNGVLPKDISILSCRRVGGDFHARFDCSGKEYVYKIHNSEIRNPFYENRIFRSWYPIDEKKLDLAAKDFIGRHDFKAFCSSDTDKEETVRTVFSFDVSRSGDIVEFTVSGDGFLYNMVRIMVGTLLFINDGKLSQDSIPKIIKSKDRTRAGKTVPAHGLYLNRVFYD</sequence>
<dbReference type="Proteomes" id="UP000823960">
    <property type="component" value="Unassembled WGS sequence"/>
</dbReference>
<evidence type="ECO:0000313" key="9">
    <source>
        <dbReference type="EMBL" id="HIV11045.1"/>
    </source>
</evidence>
<dbReference type="EC" id="5.4.99.12" evidence="4"/>
<gene>
    <name evidence="4 9" type="primary">truA</name>
    <name evidence="9" type="ORF">IAD28_05085</name>
</gene>
<protein>
    <recommendedName>
        <fullName evidence="4">tRNA pseudouridine synthase A</fullName>
        <ecNumber evidence="4">5.4.99.12</ecNumber>
    </recommendedName>
    <alternativeName>
        <fullName evidence="4">tRNA pseudouridine(38-40) synthase</fullName>
    </alternativeName>
    <alternativeName>
        <fullName evidence="4">tRNA pseudouridylate synthase I</fullName>
    </alternativeName>
    <alternativeName>
        <fullName evidence="4">tRNA-uridine isomerase I</fullName>
    </alternativeName>
</protein>
<proteinExistence type="inferred from homology"/>
<dbReference type="PIRSF" id="PIRSF001430">
    <property type="entry name" value="tRNA_psdUrid_synth"/>
    <property type="match status" value="1"/>
</dbReference>
<feature type="domain" description="Pseudouridine synthase I TruA alpha/beta" evidence="8">
    <location>
        <begin position="149"/>
        <end position="251"/>
    </location>
</feature>
<keyword evidence="2 4" id="KW-0819">tRNA processing</keyword>
<dbReference type="AlphaFoldDB" id="A0A9D1NS52"/>
<evidence type="ECO:0000256" key="2">
    <source>
        <dbReference type="ARBA" id="ARBA00022694"/>
    </source>
</evidence>
<evidence type="ECO:0000256" key="7">
    <source>
        <dbReference type="RuleBase" id="RU003792"/>
    </source>
</evidence>
<reference evidence="9" key="1">
    <citation type="submission" date="2020-10" db="EMBL/GenBank/DDBJ databases">
        <authorList>
            <person name="Gilroy R."/>
        </authorList>
    </citation>
    <scope>NUCLEOTIDE SEQUENCE</scope>
    <source>
        <strain evidence="9">1370</strain>
    </source>
</reference>
<dbReference type="HAMAP" id="MF_00171">
    <property type="entry name" value="TruA"/>
    <property type="match status" value="1"/>
</dbReference>
<feature type="binding site" evidence="4 6">
    <location>
        <position position="116"/>
    </location>
    <ligand>
        <name>substrate</name>
    </ligand>
</feature>
<dbReference type="EMBL" id="DVOL01000070">
    <property type="protein sequence ID" value="HIV11045.1"/>
    <property type="molecule type" value="Genomic_DNA"/>
</dbReference>
<reference evidence="9" key="2">
    <citation type="journal article" date="2021" name="PeerJ">
        <title>Extensive microbial diversity within the chicken gut microbiome revealed by metagenomics and culture.</title>
        <authorList>
            <person name="Gilroy R."/>
            <person name="Ravi A."/>
            <person name="Getino M."/>
            <person name="Pursley I."/>
            <person name="Horton D.L."/>
            <person name="Alikhan N.F."/>
            <person name="Baker D."/>
            <person name="Gharbi K."/>
            <person name="Hall N."/>
            <person name="Watson M."/>
            <person name="Adriaenssens E.M."/>
            <person name="Foster-Nyarko E."/>
            <person name="Jarju S."/>
            <person name="Secka A."/>
            <person name="Antonio M."/>
            <person name="Oren A."/>
            <person name="Chaudhuri R.R."/>
            <person name="La Ragione R."/>
            <person name="Hildebrand F."/>
            <person name="Pallen M.J."/>
        </authorList>
    </citation>
    <scope>NUCLEOTIDE SEQUENCE</scope>
    <source>
        <strain evidence="9">1370</strain>
    </source>
</reference>
<evidence type="ECO:0000256" key="5">
    <source>
        <dbReference type="PIRSR" id="PIRSR001430-1"/>
    </source>
</evidence>
<dbReference type="InterPro" id="IPR020095">
    <property type="entry name" value="PsdUridine_synth_TruA_C"/>
</dbReference>
<feature type="active site" description="Nucleophile" evidence="4 5">
    <location>
        <position position="58"/>
    </location>
</feature>
<comment type="similarity">
    <text evidence="1 4 7">Belongs to the tRNA pseudouridine synthase TruA family.</text>
</comment>
<dbReference type="InterPro" id="IPR001406">
    <property type="entry name" value="PsdUridine_synth_TruA"/>
</dbReference>
<evidence type="ECO:0000256" key="6">
    <source>
        <dbReference type="PIRSR" id="PIRSR001430-2"/>
    </source>
</evidence>
<evidence type="ECO:0000259" key="8">
    <source>
        <dbReference type="Pfam" id="PF01416"/>
    </source>
</evidence>
<dbReference type="InterPro" id="IPR020103">
    <property type="entry name" value="PsdUridine_synth_cat_dom_sf"/>
</dbReference>
<dbReference type="InterPro" id="IPR020097">
    <property type="entry name" value="PsdUridine_synth_TruA_a/b_dom"/>
</dbReference>
<dbReference type="GO" id="GO:0003723">
    <property type="term" value="F:RNA binding"/>
    <property type="evidence" value="ECO:0007669"/>
    <property type="project" value="InterPro"/>
</dbReference>
<comment type="subunit">
    <text evidence="4">Homodimer.</text>
</comment>
<evidence type="ECO:0000256" key="1">
    <source>
        <dbReference type="ARBA" id="ARBA00009375"/>
    </source>
</evidence>
<comment type="function">
    <text evidence="4">Formation of pseudouridine at positions 38, 39 and 40 in the anticodon stem and loop of transfer RNAs.</text>
</comment>
<dbReference type="SUPFAM" id="SSF55120">
    <property type="entry name" value="Pseudouridine synthase"/>
    <property type="match status" value="1"/>
</dbReference>
<evidence type="ECO:0000313" key="10">
    <source>
        <dbReference type="Proteomes" id="UP000823960"/>
    </source>
</evidence>